<evidence type="ECO:0000313" key="3">
    <source>
        <dbReference type="Proteomes" id="UP000298652"/>
    </source>
</evidence>
<dbReference type="InterPro" id="IPR012871">
    <property type="entry name" value="DUF1668_ORYSA"/>
</dbReference>
<accession>A0A4U6W5Y5</accession>
<dbReference type="Pfam" id="PF07893">
    <property type="entry name" value="DUF1668"/>
    <property type="match status" value="1"/>
</dbReference>
<dbReference type="Proteomes" id="UP000298652">
    <property type="component" value="Chromosome 1"/>
</dbReference>
<feature type="region of interest" description="Disordered" evidence="1">
    <location>
        <begin position="1"/>
        <end position="63"/>
    </location>
</feature>
<reference evidence="2" key="1">
    <citation type="submission" date="2019-03" db="EMBL/GenBank/DDBJ databases">
        <title>WGS assembly of Setaria viridis.</title>
        <authorList>
            <person name="Huang P."/>
            <person name="Jenkins J."/>
            <person name="Grimwood J."/>
            <person name="Barry K."/>
            <person name="Healey A."/>
            <person name="Mamidi S."/>
            <person name="Sreedasyam A."/>
            <person name="Shu S."/>
            <person name="Feldman M."/>
            <person name="Wu J."/>
            <person name="Yu Y."/>
            <person name="Chen C."/>
            <person name="Johnson J."/>
            <person name="Rokhsar D."/>
            <person name="Baxter I."/>
            <person name="Schmutz J."/>
            <person name="Brutnell T."/>
            <person name="Kellogg E."/>
        </authorList>
    </citation>
    <scope>NUCLEOTIDE SEQUENCE [LARGE SCALE GENOMIC DNA]</scope>
</reference>
<dbReference type="EMBL" id="CM016552">
    <property type="protein sequence ID" value="TKW37841.1"/>
    <property type="molecule type" value="Genomic_DNA"/>
</dbReference>
<evidence type="ECO:0000256" key="1">
    <source>
        <dbReference type="SAM" id="MobiDB-lite"/>
    </source>
</evidence>
<name>A0A4U6W5Y5_SETVI</name>
<proteinExistence type="predicted"/>
<sequence length="305" mass="33165">MGNTSDTLADTLLNADAQANNGKGKPRAHDDSPACLQTPENRAQSRDSHPPIHPRRHSAPIRRWGAPRLRPALQFSSAPQLFDTTPPPPNGTQKLTAPAPAIKMGKISLPKHFSMGASDFDLNDNDHRMRCFPAVERRAFCLDQAGRGFLLEADTSGMVMMPPLRKPKLEPISLCIPCADKLDDLEGGGLFIMDRVTKPEVQEAAGPFEALVYRKPYSSFLSKSWDCDLLPPPPPYTGGAGHGRCLEITSYALVNCGGFGDESGHQNVTILTGVEVAAYSFAWSQGGKAHLGWVEHRSRCHKSSC</sequence>
<dbReference type="AlphaFoldDB" id="A0A4U6W5Y5"/>
<keyword evidence="3" id="KW-1185">Reference proteome</keyword>
<dbReference type="Gramene" id="TKW37841">
    <property type="protein sequence ID" value="TKW37841"/>
    <property type="gene ID" value="SEVIR_1G075100v2"/>
</dbReference>
<organism evidence="2 3">
    <name type="scientific">Setaria viridis</name>
    <name type="common">Green bristlegrass</name>
    <name type="synonym">Setaria italica subsp. viridis</name>
    <dbReference type="NCBI Taxonomy" id="4556"/>
    <lineage>
        <taxon>Eukaryota</taxon>
        <taxon>Viridiplantae</taxon>
        <taxon>Streptophyta</taxon>
        <taxon>Embryophyta</taxon>
        <taxon>Tracheophyta</taxon>
        <taxon>Spermatophyta</taxon>
        <taxon>Magnoliopsida</taxon>
        <taxon>Liliopsida</taxon>
        <taxon>Poales</taxon>
        <taxon>Poaceae</taxon>
        <taxon>PACMAD clade</taxon>
        <taxon>Panicoideae</taxon>
        <taxon>Panicodae</taxon>
        <taxon>Paniceae</taxon>
        <taxon>Cenchrinae</taxon>
        <taxon>Setaria</taxon>
    </lineage>
</organism>
<gene>
    <name evidence="2" type="ORF">SEVIR_1G075100v2</name>
</gene>
<evidence type="ECO:0000313" key="2">
    <source>
        <dbReference type="EMBL" id="TKW37841.1"/>
    </source>
</evidence>
<protein>
    <submittedName>
        <fullName evidence="2">Uncharacterized protein</fullName>
    </submittedName>
</protein>